<gene>
    <name evidence="2" type="ORF">F0L68_08760</name>
</gene>
<comment type="caution">
    <text evidence="2">The sequence shown here is derived from an EMBL/GenBank/DDBJ whole genome shotgun (WGS) entry which is preliminary data.</text>
</comment>
<feature type="transmembrane region" description="Helical" evidence="1">
    <location>
        <begin position="168"/>
        <end position="192"/>
    </location>
</feature>
<proteinExistence type="predicted"/>
<keyword evidence="1" id="KW-1133">Transmembrane helix</keyword>
<keyword evidence="1" id="KW-0812">Transmembrane</keyword>
<dbReference type="AlphaFoldDB" id="A0A5B2XLS2"/>
<reference evidence="2 3" key="1">
    <citation type="submission" date="2019-09" db="EMBL/GenBank/DDBJ databases">
        <title>Goodfellowia gen. nov., a new genus of the Pseudonocardineae related to Actinoalloteichus, containing Goodfellowia coeruleoviolacea gen. nov., comb. nov. gen. nov., comb. nov.</title>
        <authorList>
            <person name="Labeda D."/>
        </authorList>
    </citation>
    <scope>NUCLEOTIDE SEQUENCE [LARGE SCALE GENOMIC DNA]</scope>
    <source>
        <strain evidence="2 3">AN110305</strain>
    </source>
</reference>
<accession>A0A5B2XLS2</accession>
<evidence type="ECO:0000313" key="3">
    <source>
        <dbReference type="Proteomes" id="UP000323454"/>
    </source>
</evidence>
<dbReference type="EMBL" id="VUOB01000013">
    <property type="protein sequence ID" value="KAA2264065.1"/>
    <property type="molecule type" value="Genomic_DNA"/>
</dbReference>
<protein>
    <submittedName>
        <fullName evidence="2">Uncharacterized protein</fullName>
    </submittedName>
</protein>
<dbReference type="RefSeq" id="WP_149848972.1">
    <property type="nucleotide sequence ID" value="NZ_VUOB01000013.1"/>
</dbReference>
<organism evidence="2 3">
    <name type="scientific">Solihabitans fulvus</name>
    <dbReference type="NCBI Taxonomy" id="1892852"/>
    <lineage>
        <taxon>Bacteria</taxon>
        <taxon>Bacillati</taxon>
        <taxon>Actinomycetota</taxon>
        <taxon>Actinomycetes</taxon>
        <taxon>Pseudonocardiales</taxon>
        <taxon>Pseudonocardiaceae</taxon>
        <taxon>Solihabitans</taxon>
    </lineage>
</organism>
<dbReference type="Proteomes" id="UP000323454">
    <property type="component" value="Unassembled WGS sequence"/>
</dbReference>
<evidence type="ECO:0000256" key="1">
    <source>
        <dbReference type="SAM" id="Phobius"/>
    </source>
</evidence>
<feature type="transmembrane region" description="Helical" evidence="1">
    <location>
        <begin position="249"/>
        <end position="273"/>
    </location>
</feature>
<dbReference type="OrthoDB" id="3400507at2"/>
<evidence type="ECO:0000313" key="2">
    <source>
        <dbReference type="EMBL" id="KAA2264065.1"/>
    </source>
</evidence>
<reference evidence="2 3" key="2">
    <citation type="submission" date="2019-09" db="EMBL/GenBank/DDBJ databases">
        <authorList>
            <person name="Jin C."/>
        </authorList>
    </citation>
    <scope>NUCLEOTIDE SEQUENCE [LARGE SCALE GENOMIC DNA]</scope>
    <source>
        <strain evidence="2 3">AN110305</strain>
    </source>
</reference>
<name>A0A5B2XLS2_9PSEU</name>
<sequence length="327" mass="35089">MVTREGSIRPRVTDWRLTVESRAARARTDLGALGPADPGDPEGAQWRRAAAESLDIVDAVLNRFDRWWRSAASWWSGWHIERAWRALHEAEISIIAAGGDLSGRLPGLRARVAAYLPEDDLRRQALEELSPGEFPLATVRVVVVDAVRAAFDNSDGAHAAARALRNKLVVASIVLLLFNVAIGVVGSLRAGLVPLCVHPPSMLSTCPGGLRPSPGDVWLVQLLGAFGAIIATVISLLRRRPSLAPYVLIGYQALIKALLGAALSVVGVLALAAGVTEGLIGISTQPALQLWAVLLGYSQQIGTRLLDNYADHVMEQARPMPETEAPR</sequence>
<keyword evidence="3" id="KW-1185">Reference proteome</keyword>
<feature type="transmembrane region" description="Helical" evidence="1">
    <location>
        <begin position="217"/>
        <end position="237"/>
    </location>
</feature>
<keyword evidence="1" id="KW-0472">Membrane</keyword>